<name>A0A1F8GET1_9BACT</name>
<gene>
    <name evidence="2" type="ORF">A3A13_02275</name>
</gene>
<evidence type="ECO:0000313" key="3">
    <source>
        <dbReference type="Proteomes" id="UP000178911"/>
    </source>
</evidence>
<feature type="transmembrane region" description="Helical" evidence="1">
    <location>
        <begin position="83"/>
        <end position="103"/>
    </location>
</feature>
<keyword evidence="1" id="KW-0472">Membrane</keyword>
<dbReference type="STRING" id="1802695.A3A13_02275"/>
<reference evidence="2 3" key="1">
    <citation type="journal article" date="2016" name="Nat. Commun.">
        <title>Thousands of microbial genomes shed light on interconnected biogeochemical processes in an aquifer system.</title>
        <authorList>
            <person name="Anantharaman K."/>
            <person name="Brown C.T."/>
            <person name="Hug L.A."/>
            <person name="Sharon I."/>
            <person name="Castelle C.J."/>
            <person name="Probst A.J."/>
            <person name="Thomas B.C."/>
            <person name="Singh A."/>
            <person name="Wilkins M.J."/>
            <person name="Karaoz U."/>
            <person name="Brodie E.L."/>
            <person name="Williams K.H."/>
            <person name="Hubbard S.S."/>
            <person name="Banfield J.F."/>
        </authorList>
    </citation>
    <scope>NUCLEOTIDE SEQUENCE [LARGE SCALE GENOMIC DNA]</scope>
</reference>
<feature type="transmembrane region" description="Helical" evidence="1">
    <location>
        <begin position="35"/>
        <end position="53"/>
    </location>
</feature>
<accession>A0A1F8GET1</accession>
<dbReference type="Proteomes" id="UP000178911">
    <property type="component" value="Unassembled WGS sequence"/>
</dbReference>
<feature type="transmembrane region" description="Helical" evidence="1">
    <location>
        <begin position="12"/>
        <end position="29"/>
    </location>
</feature>
<feature type="transmembrane region" description="Helical" evidence="1">
    <location>
        <begin position="60"/>
        <end position="77"/>
    </location>
</feature>
<keyword evidence="1" id="KW-1133">Transmembrane helix</keyword>
<evidence type="ECO:0000256" key="1">
    <source>
        <dbReference type="SAM" id="Phobius"/>
    </source>
</evidence>
<dbReference type="EMBL" id="MGKJ01000014">
    <property type="protein sequence ID" value="OGN23892.1"/>
    <property type="molecule type" value="Genomic_DNA"/>
</dbReference>
<feature type="transmembrane region" description="Helical" evidence="1">
    <location>
        <begin position="115"/>
        <end position="133"/>
    </location>
</feature>
<protein>
    <submittedName>
        <fullName evidence="2">Uncharacterized protein</fullName>
    </submittedName>
</protein>
<keyword evidence="1" id="KW-0812">Transmembrane</keyword>
<organism evidence="2 3">
    <name type="scientific">Candidatus Yanofskybacteria bacterium RIFCSPLOWO2_01_FULL_43_22</name>
    <dbReference type="NCBI Taxonomy" id="1802695"/>
    <lineage>
        <taxon>Bacteria</taxon>
        <taxon>Candidatus Yanofskyibacteriota</taxon>
    </lineage>
</organism>
<comment type="caution">
    <text evidence="2">The sequence shown here is derived from an EMBL/GenBank/DDBJ whole genome shotgun (WGS) entry which is preliminary data.</text>
</comment>
<sequence>MLKLLKNRYNAHLLCLSSLIYLFAGLVVFNKNPYFSILLFIVTIFSILYHNNFRNFSLKVLDWVFGTVLAIYLYYLFRIRFDKYIFSFLFVLLIFRLADHVLFKTRRYGIFSYSHSLWHLLTGIVIVLMFVLVKI</sequence>
<proteinExistence type="predicted"/>
<evidence type="ECO:0000313" key="2">
    <source>
        <dbReference type="EMBL" id="OGN23892.1"/>
    </source>
</evidence>
<dbReference type="AlphaFoldDB" id="A0A1F8GET1"/>